<dbReference type="EMBL" id="BARU01024066">
    <property type="protein sequence ID" value="GAH47492.1"/>
    <property type="molecule type" value="Genomic_DNA"/>
</dbReference>
<protein>
    <submittedName>
        <fullName evidence="1">Uncharacterized protein</fullName>
    </submittedName>
</protein>
<comment type="caution">
    <text evidence="1">The sequence shown here is derived from an EMBL/GenBank/DDBJ whole genome shotgun (WGS) entry which is preliminary data.</text>
</comment>
<accession>X1FRA5</accession>
<reference evidence="1" key="1">
    <citation type="journal article" date="2014" name="Front. Microbiol.">
        <title>High frequency of phylogenetically diverse reductive dehalogenase-homologous genes in deep subseafloor sedimentary metagenomes.</title>
        <authorList>
            <person name="Kawai M."/>
            <person name="Futagami T."/>
            <person name="Toyoda A."/>
            <person name="Takaki Y."/>
            <person name="Nishi S."/>
            <person name="Hori S."/>
            <person name="Arai W."/>
            <person name="Tsubouchi T."/>
            <person name="Morono Y."/>
            <person name="Uchiyama I."/>
            <person name="Ito T."/>
            <person name="Fujiyama A."/>
            <person name="Inagaki F."/>
            <person name="Takami H."/>
        </authorList>
    </citation>
    <scope>NUCLEOTIDE SEQUENCE</scope>
    <source>
        <strain evidence="1">Expedition CK06-06</strain>
    </source>
</reference>
<sequence length="40" mass="4863">TSQNHNPEICKFFKKDKGFFYKIYFTSYNNNVMCNFISSR</sequence>
<organism evidence="1">
    <name type="scientific">marine sediment metagenome</name>
    <dbReference type="NCBI Taxonomy" id="412755"/>
    <lineage>
        <taxon>unclassified sequences</taxon>
        <taxon>metagenomes</taxon>
        <taxon>ecological metagenomes</taxon>
    </lineage>
</organism>
<gene>
    <name evidence="1" type="ORF">S03H2_38980</name>
</gene>
<dbReference type="AlphaFoldDB" id="X1FRA5"/>
<feature type="non-terminal residue" evidence="1">
    <location>
        <position position="1"/>
    </location>
</feature>
<name>X1FRA5_9ZZZZ</name>
<evidence type="ECO:0000313" key="1">
    <source>
        <dbReference type="EMBL" id="GAH47492.1"/>
    </source>
</evidence>
<proteinExistence type="predicted"/>